<proteinExistence type="predicted"/>
<organism evidence="1 2">
    <name type="scientific">Rubrivivax albus</name>
    <dbReference type="NCBI Taxonomy" id="2499835"/>
    <lineage>
        <taxon>Bacteria</taxon>
        <taxon>Pseudomonadati</taxon>
        <taxon>Pseudomonadota</taxon>
        <taxon>Betaproteobacteria</taxon>
        <taxon>Burkholderiales</taxon>
        <taxon>Sphaerotilaceae</taxon>
        <taxon>Rubrivivax</taxon>
    </lineage>
</organism>
<reference evidence="1 2" key="1">
    <citation type="submission" date="2019-01" db="EMBL/GenBank/DDBJ databases">
        <authorList>
            <person name="Chen W.-M."/>
        </authorList>
    </citation>
    <scope>NUCLEOTIDE SEQUENCE [LARGE SCALE GENOMIC DNA]</scope>
    <source>
        <strain evidence="1 2">ICH-3</strain>
    </source>
</reference>
<evidence type="ECO:0000313" key="2">
    <source>
        <dbReference type="Proteomes" id="UP000288178"/>
    </source>
</evidence>
<comment type="caution">
    <text evidence="1">The sequence shown here is derived from an EMBL/GenBank/DDBJ whole genome shotgun (WGS) entry which is preliminary data.</text>
</comment>
<sequence>MQARSPRCWRWPTPANATPVVCAPETPAPDQTGGCCAAVVRDRRRRPPDDRRSTGLQRHCNAVAGTVATPRRTAMNPTTFRLLRHATAWLIAGTAATAQAGYDRTIVIEDAVRAISIASGVFPGDPFLFHFDDATELPVGPLTLTVFGTGDFDGLGNDGGVIGGDDGALEVFGVGLEFFNIALDGDTDIGPFNGARSFSVSGTVGMGAQYFADGLVGSIVLGMGVDANQPGDFLAMRLQYDTLPVPEPAPSAMLLGGLAALWFRRRLSPVSG</sequence>
<evidence type="ECO:0000313" key="1">
    <source>
        <dbReference type="EMBL" id="RVT53800.1"/>
    </source>
</evidence>
<accession>A0A3S2UAV4</accession>
<dbReference type="InterPro" id="IPR013424">
    <property type="entry name" value="Ice-binding_C"/>
</dbReference>
<keyword evidence="2" id="KW-1185">Reference proteome</keyword>
<dbReference type="Proteomes" id="UP000288178">
    <property type="component" value="Unassembled WGS sequence"/>
</dbReference>
<name>A0A3S2UAV4_9BURK</name>
<dbReference type="NCBIfam" id="TIGR02595">
    <property type="entry name" value="PEP_CTERM"/>
    <property type="match status" value="1"/>
</dbReference>
<gene>
    <name evidence="1" type="ORF">ENE75_02615</name>
</gene>
<dbReference type="EMBL" id="SACT01000001">
    <property type="protein sequence ID" value="RVT53800.1"/>
    <property type="molecule type" value="Genomic_DNA"/>
</dbReference>
<protein>
    <submittedName>
        <fullName evidence="1">PEP-CTERM sorting domain-containing protein</fullName>
    </submittedName>
</protein>
<dbReference type="AlphaFoldDB" id="A0A3S2UAV4"/>